<dbReference type="Proteomes" id="UP001239462">
    <property type="component" value="Unassembled WGS sequence"/>
</dbReference>
<dbReference type="InterPro" id="IPR050484">
    <property type="entry name" value="Transf_Hexapept/Carb_Anhydrase"/>
</dbReference>
<organism evidence="1 2">
    <name type="scientific">Roseiconus lacunae</name>
    <dbReference type="NCBI Taxonomy" id="2605694"/>
    <lineage>
        <taxon>Bacteria</taxon>
        <taxon>Pseudomonadati</taxon>
        <taxon>Planctomycetota</taxon>
        <taxon>Planctomycetia</taxon>
        <taxon>Pirellulales</taxon>
        <taxon>Pirellulaceae</taxon>
        <taxon>Roseiconus</taxon>
    </lineage>
</organism>
<name>A0ABT7PJZ3_9BACT</name>
<evidence type="ECO:0000313" key="2">
    <source>
        <dbReference type="Proteomes" id="UP001239462"/>
    </source>
</evidence>
<accession>A0ABT7PJZ3</accession>
<dbReference type="RefSeq" id="WP_230774367.1">
    <property type="nucleotide sequence ID" value="NZ_CP141221.1"/>
</dbReference>
<dbReference type="InterPro" id="IPR001451">
    <property type="entry name" value="Hexapep"/>
</dbReference>
<dbReference type="Gene3D" id="2.160.10.10">
    <property type="entry name" value="Hexapeptide repeat proteins"/>
    <property type="match status" value="1"/>
</dbReference>
<evidence type="ECO:0000313" key="1">
    <source>
        <dbReference type="EMBL" id="MDM4016815.1"/>
    </source>
</evidence>
<dbReference type="PANTHER" id="PTHR13061">
    <property type="entry name" value="DYNACTIN SUBUNIT P25"/>
    <property type="match status" value="1"/>
</dbReference>
<dbReference type="CDD" id="cd04645">
    <property type="entry name" value="LbH_gamma_CA_like"/>
    <property type="match status" value="1"/>
</dbReference>
<protein>
    <submittedName>
        <fullName evidence="1">Gamma carbonic anhydrase family protein</fullName>
    </submittedName>
</protein>
<dbReference type="EMBL" id="JASZZN010000010">
    <property type="protein sequence ID" value="MDM4016815.1"/>
    <property type="molecule type" value="Genomic_DNA"/>
</dbReference>
<dbReference type="InterPro" id="IPR047324">
    <property type="entry name" value="LbH_gamma_CA-like"/>
</dbReference>
<keyword evidence="2" id="KW-1185">Reference proteome</keyword>
<dbReference type="Pfam" id="PF00132">
    <property type="entry name" value="Hexapep"/>
    <property type="match status" value="1"/>
</dbReference>
<dbReference type="InterPro" id="IPR011004">
    <property type="entry name" value="Trimer_LpxA-like_sf"/>
</dbReference>
<dbReference type="SUPFAM" id="SSF51161">
    <property type="entry name" value="Trimeric LpxA-like enzymes"/>
    <property type="match status" value="1"/>
</dbReference>
<dbReference type="PANTHER" id="PTHR13061:SF29">
    <property type="entry name" value="GAMMA CARBONIC ANHYDRASE-LIKE 1, MITOCHONDRIAL-RELATED"/>
    <property type="match status" value="1"/>
</dbReference>
<comment type="caution">
    <text evidence="1">The sequence shown here is derived from an EMBL/GenBank/DDBJ whole genome shotgun (WGS) entry which is preliminary data.</text>
</comment>
<reference evidence="1 2" key="1">
    <citation type="submission" date="2023-06" db="EMBL/GenBank/DDBJ databases">
        <title>Roseiconus lacunae JC819 isolated from Gulf of Mannar region, Tamil Nadu.</title>
        <authorList>
            <person name="Pk S."/>
            <person name="Ch S."/>
            <person name="Ch V.R."/>
        </authorList>
    </citation>
    <scope>NUCLEOTIDE SEQUENCE [LARGE SCALE GENOMIC DNA]</scope>
    <source>
        <strain evidence="1 2">JC819</strain>
    </source>
</reference>
<proteinExistence type="predicted"/>
<sequence>MKFHTDFRPEQIADSVFRADGAVILGDVTIGRESSVWFHSVIRGDVEVIEVGCQTNLQDHCVLHADPGFPCKIGDRVTVGHGAIIHGATVEDEVLIGMRAVVLNGATIGKGSLVAAGALVTEGMNVPPGSIVAGTPAKIRGEVSTRHQQMIQHGADHYVDAGKAYRENQTR</sequence>
<gene>
    <name evidence="1" type="ORF">QTN89_15320</name>
</gene>